<evidence type="ECO:0000256" key="10">
    <source>
        <dbReference type="ARBA" id="ARBA00023128"/>
    </source>
</evidence>
<name>A0ABP1PHP6_XYLVO</name>
<keyword evidence="4" id="KW-0813">Transport</keyword>
<keyword evidence="5" id="KW-0679">Respiratory chain</keyword>
<keyword evidence="11 14" id="KW-0472">Membrane</keyword>
<evidence type="ECO:0000256" key="13">
    <source>
        <dbReference type="ARBA" id="ARBA00030987"/>
    </source>
</evidence>
<protein>
    <recommendedName>
        <fullName evidence="3">NADH dehydrogenase [ubiquinone] 1 beta subcomplex subunit 4</fullName>
    </recommendedName>
    <alternativeName>
        <fullName evidence="12">Complex I-B15</fullName>
    </alternativeName>
    <alternativeName>
        <fullName evidence="13">NADH-ubiquinone oxidoreductase B15 subunit</fullName>
    </alternativeName>
</protein>
<evidence type="ECO:0000256" key="11">
    <source>
        <dbReference type="ARBA" id="ARBA00023136"/>
    </source>
</evidence>
<evidence type="ECO:0000256" key="12">
    <source>
        <dbReference type="ARBA" id="ARBA00030212"/>
    </source>
</evidence>
<evidence type="ECO:0000256" key="14">
    <source>
        <dbReference type="SAM" id="Phobius"/>
    </source>
</evidence>
<sequence>MSSPRIDSCDVSQKQKELLEWRHAKRQELRYKYLKEMLNPMKQTNITDTAVERYAMLRIKHEYATRMFKGRELYIVMGFFGIMYLIHNHMFSHKNVNFVVVKLVIANDILDSLKLSMYI</sequence>
<proteinExistence type="inferred from homology"/>
<organism evidence="15 16">
    <name type="scientific">Xylocopa violacea</name>
    <name type="common">Violet carpenter bee</name>
    <name type="synonym">Apis violacea</name>
    <dbReference type="NCBI Taxonomy" id="135666"/>
    <lineage>
        <taxon>Eukaryota</taxon>
        <taxon>Metazoa</taxon>
        <taxon>Ecdysozoa</taxon>
        <taxon>Arthropoda</taxon>
        <taxon>Hexapoda</taxon>
        <taxon>Insecta</taxon>
        <taxon>Pterygota</taxon>
        <taxon>Neoptera</taxon>
        <taxon>Endopterygota</taxon>
        <taxon>Hymenoptera</taxon>
        <taxon>Apocrita</taxon>
        <taxon>Aculeata</taxon>
        <taxon>Apoidea</taxon>
        <taxon>Anthophila</taxon>
        <taxon>Apidae</taxon>
        <taxon>Xylocopa</taxon>
        <taxon>Xylocopa</taxon>
    </lineage>
</organism>
<evidence type="ECO:0000313" key="15">
    <source>
        <dbReference type="EMBL" id="CAL7952457.1"/>
    </source>
</evidence>
<keyword evidence="9 14" id="KW-1133">Transmembrane helix</keyword>
<dbReference type="EMBL" id="CAXAJV020001301">
    <property type="protein sequence ID" value="CAL7952457.1"/>
    <property type="molecule type" value="Genomic_DNA"/>
</dbReference>
<comment type="caution">
    <text evidence="15">The sequence shown here is derived from an EMBL/GenBank/DDBJ whole genome shotgun (WGS) entry which is preliminary data.</text>
</comment>
<dbReference type="Pfam" id="PF07225">
    <property type="entry name" value="NDUF_B4"/>
    <property type="match status" value="1"/>
</dbReference>
<keyword evidence="7" id="KW-0999">Mitochondrion inner membrane</keyword>
<dbReference type="InterPro" id="IPR009866">
    <property type="entry name" value="NADH_UbQ_OxRdtase_NDUFB4_su"/>
</dbReference>
<keyword evidence="16" id="KW-1185">Reference proteome</keyword>
<evidence type="ECO:0000256" key="6">
    <source>
        <dbReference type="ARBA" id="ARBA00022692"/>
    </source>
</evidence>
<evidence type="ECO:0000256" key="9">
    <source>
        <dbReference type="ARBA" id="ARBA00022989"/>
    </source>
</evidence>
<evidence type="ECO:0000256" key="7">
    <source>
        <dbReference type="ARBA" id="ARBA00022792"/>
    </source>
</evidence>
<evidence type="ECO:0000313" key="16">
    <source>
        <dbReference type="Proteomes" id="UP001642520"/>
    </source>
</evidence>
<evidence type="ECO:0000256" key="3">
    <source>
        <dbReference type="ARBA" id="ARBA00018681"/>
    </source>
</evidence>
<evidence type="ECO:0000256" key="4">
    <source>
        <dbReference type="ARBA" id="ARBA00022448"/>
    </source>
</evidence>
<gene>
    <name evidence="15" type="ORF">XYLVIOL_LOCUS11079</name>
</gene>
<comment type="similarity">
    <text evidence="2">Belongs to the complex I NDUFB4 subunit family.</text>
</comment>
<keyword evidence="10" id="KW-0496">Mitochondrion</keyword>
<keyword evidence="6 14" id="KW-0812">Transmembrane</keyword>
<dbReference type="Proteomes" id="UP001642520">
    <property type="component" value="Unassembled WGS sequence"/>
</dbReference>
<evidence type="ECO:0000256" key="5">
    <source>
        <dbReference type="ARBA" id="ARBA00022660"/>
    </source>
</evidence>
<evidence type="ECO:0000256" key="1">
    <source>
        <dbReference type="ARBA" id="ARBA00004434"/>
    </source>
</evidence>
<reference evidence="15 16" key="1">
    <citation type="submission" date="2024-08" db="EMBL/GenBank/DDBJ databases">
        <authorList>
            <person name="Will J Nash"/>
            <person name="Angela Man"/>
            <person name="Seanna McTaggart"/>
            <person name="Kendall Baker"/>
            <person name="Tom Barker"/>
            <person name="Leah Catchpole"/>
            <person name="Alex Durrant"/>
            <person name="Karim Gharbi"/>
            <person name="Naomi Irish"/>
            <person name="Gemy Kaithakottil"/>
            <person name="Debby Ku"/>
            <person name="Aaliyah Providence"/>
            <person name="Felix Shaw"/>
            <person name="David Swarbreck"/>
            <person name="Chris Watkins"/>
            <person name="Ann M. McCartney"/>
            <person name="Giulio Formenti"/>
            <person name="Alice Mouton"/>
            <person name="Noel Vella"/>
            <person name="Bjorn M von Reumont"/>
            <person name="Adriana Vella"/>
            <person name="Wilfried Haerty"/>
        </authorList>
    </citation>
    <scope>NUCLEOTIDE SEQUENCE [LARGE SCALE GENOMIC DNA]</scope>
</reference>
<comment type="subcellular location">
    <subcellularLocation>
        <location evidence="1">Mitochondrion inner membrane</location>
        <topology evidence="1">Single-pass membrane protein</topology>
    </subcellularLocation>
</comment>
<keyword evidence="8" id="KW-0249">Electron transport</keyword>
<feature type="transmembrane region" description="Helical" evidence="14">
    <location>
        <begin position="73"/>
        <end position="91"/>
    </location>
</feature>
<evidence type="ECO:0000256" key="8">
    <source>
        <dbReference type="ARBA" id="ARBA00022982"/>
    </source>
</evidence>
<accession>A0ABP1PHP6</accession>
<evidence type="ECO:0000256" key="2">
    <source>
        <dbReference type="ARBA" id="ARBA00007260"/>
    </source>
</evidence>